<dbReference type="InterPro" id="IPR001611">
    <property type="entry name" value="Leu-rich_rpt"/>
</dbReference>
<name>A0A7J7JRW1_BUGNE</name>
<keyword evidence="2" id="KW-0677">Repeat</keyword>
<evidence type="ECO:0000256" key="3">
    <source>
        <dbReference type="SAM" id="SignalP"/>
    </source>
</evidence>
<dbReference type="InterPro" id="IPR050333">
    <property type="entry name" value="SLRP"/>
</dbReference>
<reference evidence="4" key="1">
    <citation type="submission" date="2020-06" db="EMBL/GenBank/DDBJ databases">
        <title>Draft genome of Bugula neritina, a colonial animal packing powerful symbionts and potential medicines.</title>
        <authorList>
            <person name="Rayko M."/>
        </authorList>
    </citation>
    <scope>NUCLEOTIDE SEQUENCE [LARGE SCALE GENOMIC DNA]</scope>
    <source>
        <strain evidence="4">Kwan_BN1</strain>
    </source>
</reference>
<comment type="caution">
    <text evidence="4">The sequence shown here is derived from an EMBL/GenBank/DDBJ whole genome shotgun (WGS) entry which is preliminary data.</text>
</comment>
<proteinExistence type="predicted"/>
<dbReference type="SMART" id="SM00369">
    <property type="entry name" value="LRR_TYP"/>
    <property type="match status" value="6"/>
</dbReference>
<dbReference type="EMBL" id="VXIV02001928">
    <property type="protein sequence ID" value="KAF6028653.1"/>
    <property type="molecule type" value="Genomic_DNA"/>
</dbReference>
<evidence type="ECO:0000313" key="5">
    <source>
        <dbReference type="Proteomes" id="UP000593567"/>
    </source>
</evidence>
<evidence type="ECO:0000256" key="1">
    <source>
        <dbReference type="ARBA" id="ARBA00022614"/>
    </source>
</evidence>
<evidence type="ECO:0000313" key="4">
    <source>
        <dbReference type="EMBL" id="KAF6028653.1"/>
    </source>
</evidence>
<keyword evidence="3" id="KW-0732">Signal</keyword>
<dbReference type="AlphaFoldDB" id="A0A7J7JRW1"/>
<dbReference type="Gene3D" id="3.80.10.10">
    <property type="entry name" value="Ribonuclease Inhibitor"/>
    <property type="match status" value="3"/>
</dbReference>
<sequence>MLPPYSLATTPTDSHRVMERTALALCSLLALVTYSCSQNVPQCVTQPLSGDKIVCNGVDLSLLTAQDISSAYSGSGSKISSVELVNCDVPPSLTFLNTTVLNSLKSLTLDGVSNAHTIIISSFISFISSLEELKLLNMPALTSIDFIKDTDIVRVPWGSMKRLQVNNCGVTEIDPAVWERLSILEYLSLRENHIRNLDFRDTNPFLTELDASNNHIMEILSFKWDTFTMLQKFNMSYNELSDPNILNKIYDTVVDIDLSYNQFTQLTLTASRNSELEFLSLSHNQLTTITPSFFESRRTKLKNLNLSYNKGLELSPLSFANLVYLERLDLHFCRLNSITTEFQNLISLQMLNLSGNALIDLPVDTFKGTDELRYLDLHGNRLSSLSCFSSQSASILLQLQIMDLSGNDLRSLPNLTSLYNLKLLSIRDNRLDKLDNCQHIDSLTRLSQLCMPILSLSPHRCKLQAFVQTMKTNSATNRLAYNNEACCSNPAHTNLDCCVDSPSHPVCQSGSPLNYSSECPSVEELCDPQTTTPTVITGQPSVLEPRENFTDLYASEIAARILHVDSLKQAFSIVV</sequence>
<feature type="signal peptide" evidence="3">
    <location>
        <begin position="1"/>
        <end position="37"/>
    </location>
</feature>
<accession>A0A7J7JRW1</accession>
<gene>
    <name evidence="4" type="ORF">EB796_013023</name>
</gene>
<feature type="chain" id="PRO_5029674519" evidence="3">
    <location>
        <begin position="38"/>
        <end position="575"/>
    </location>
</feature>
<evidence type="ECO:0000256" key="2">
    <source>
        <dbReference type="ARBA" id="ARBA00022737"/>
    </source>
</evidence>
<dbReference type="InterPro" id="IPR032675">
    <property type="entry name" value="LRR_dom_sf"/>
</dbReference>
<dbReference type="PANTHER" id="PTHR45712:SF22">
    <property type="entry name" value="INSULIN-LIKE GROWTH FACTOR-BINDING PROTEIN COMPLEX ACID LABILE SUBUNIT"/>
    <property type="match status" value="1"/>
</dbReference>
<dbReference type="SUPFAM" id="SSF52058">
    <property type="entry name" value="L domain-like"/>
    <property type="match status" value="2"/>
</dbReference>
<dbReference type="Proteomes" id="UP000593567">
    <property type="component" value="Unassembled WGS sequence"/>
</dbReference>
<dbReference type="Pfam" id="PF13855">
    <property type="entry name" value="LRR_8"/>
    <property type="match status" value="1"/>
</dbReference>
<protein>
    <submittedName>
        <fullName evidence="4">Uncharacterized protein</fullName>
    </submittedName>
</protein>
<keyword evidence="5" id="KW-1185">Reference proteome</keyword>
<dbReference type="PANTHER" id="PTHR45712">
    <property type="entry name" value="AGAP008170-PA"/>
    <property type="match status" value="1"/>
</dbReference>
<dbReference type="OrthoDB" id="643377at2759"/>
<organism evidence="4 5">
    <name type="scientific">Bugula neritina</name>
    <name type="common">Brown bryozoan</name>
    <name type="synonym">Sertularia neritina</name>
    <dbReference type="NCBI Taxonomy" id="10212"/>
    <lineage>
        <taxon>Eukaryota</taxon>
        <taxon>Metazoa</taxon>
        <taxon>Spiralia</taxon>
        <taxon>Lophotrochozoa</taxon>
        <taxon>Bryozoa</taxon>
        <taxon>Gymnolaemata</taxon>
        <taxon>Cheilostomatida</taxon>
        <taxon>Flustrina</taxon>
        <taxon>Buguloidea</taxon>
        <taxon>Bugulidae</taxon>
        <taxon>Bugula</taxon>
    </lineage>
</organism>
<dbReference type="Pfam" id="PF00560">
    <property type="entry name" value="LRR_1"/>
    <property type="match status" value="1"/>
</dbReference>
<dbReference type="PROSITE" id="PS51450">
    <property type="entry name" value="LRR"/>
    <property type="match status" value="5"/>
</dbReference>
<dbReference type="SMART" id="SM00365">
    <property type="entry name" value="LRR_SD22"/>
    <property type="match status" value="5"/>
</dbReference>
<keyword evidence="1" id="KW-0433">Leucine-rich repeat</keyword>
<dbReference type="InterPro" id="IPR003591">
    <property type="entry name" value="Leu-rich_rpt_typical-subtyp"/>
</dbReference>